<organism evidence="1 2">
    <name type="scientific">Pristionchus pacificus</name>
    <name type="common">Parasitic nematode worm</name>
    <dbReference type="NCBI Taxonomy" id="54126"/>
    <lineage>
        <taxon>Eukaryota</taxon>
        <taxon>Metazoa</taxon>
        <taxon>Ecdysozoa</taxon>
        <taxon>Nematoda</taxon>
        <taxon>Chromadorea</taxon>
        <taxon>Rhabditida</taxon>
        <taxon>Rhabditina</taxon>
        <taxon>Diplogasteromorpha</taxon>
        <taxon>Diplogasteroidea</taxon>
        <taxon>Neodiplogasteridae</taxon>
        <taxon>Pristionchus</taxon>
    </lineage>
</organism>
<dbReference type="PANTHER" id="PTHR46011">
    <property type="entry name" value="NUCLEAR HORMONE RECEPTOR FAMILY MEMBER NHR-86-RELATED"/>
    <property type="match status" value="1"/>
</dbReference>
<dbReference type="InterPro" id="IPR013088">
    <property type="entry name" value="Znf_NHR/GATA"/>
</dbReference>
<dbReference type="OrthoDB" id="10018779at2759"/>
<dbReference type="GO" id="GO:0003700">
    <property type="term" value="F:DNA-binding transcription factor activity"/>
    <property type="evidence" value="ECO:0000318"/>
    <property type="project" value="GO_Central"/>
</dbReference>
<dbReference type="SMART" id="SM00399">
    <property type="entry name" value="ZnF_C4"/>
    <property type="match status" value="1"/>
</dbReference>
<dbReference type="GO" id="GO:0008270">
    <property type="term" value="F:zinc ion binding"/>
    <property type="evidence" value="ECO:0007669"/>
    <property type="project" value="InterPro"/>
</dbReference>
<name>A0A2A6CPV9_PRIPA</name>
<dbReference type="AlphaFoldDB" id="A0A2A6CPV9"/>
<protein>
    <submittedName>
        <fullName evidence="1">Nuclear receptor</fullName>
    </submittedName>
</protein>
<gene>
    <name evidence="1" type="primary">WBGene00279603</name>
</gene>
<sequence length="343" mass="40313">MAVCLVCAQPISATQLGVNACRACAAFFKRTQLAGRNFICRQGDKKCLVQLKNKFACRSCRYAKCVRIGLNYDNPQRRQPRKRRSILDQVSDAYKESCERRLTAEKNIVQKHKLERLKKSSNYYKSTVCSFWEVFRLLTHESEFLFRKVLSGRVTENYAAEPFPFKSFVSRFNMIENFYLSPLYLTGSNSALSLMQYIDCANVESWLAKRNKEKRREDLESTFRGFARDFADMIVPMRKLKEPVTEREFHALVALAIFDSIADYEEVREEEMWRLRKKVFTELQEYYRTELGLRDFSRRLGNLMTCYYNAAEAGHLQRQEYRMYATMFNVLADDQVLSGIFLT</sequence>
<dbReference type="PROSITE" id="PS51030">
    <property type="entry name" value="NUCLEAR_REC_DBD_2"/>
    <property type="match status" value="1"/>
</dbReference>
<reference evidence="1" key="2">
    <citation type="submission" date="2022-06" db="UniProtKB">
        <authorList>
            <consortium name="EnsemblMetazoa"/>
        </authorList>
    </citation>
    <scope>IDENTIFICATION</scope>
    <source>
        <strain evidence="1">PS312</strain>
    </source>
</reference>
<dbReference type="SUPFAM" id="SSF48508">
    <property type="entry name" value="Nuclear receptor ligand-binding domain"/>
    <property type="match status" value="1"/>
</dbReference>
<dbReference type="GO" id="GO:0043565">
    <property type="term" value="F:sequence-specific DNA binding"/>
    <property type="evidence" value="ECO:0007669"/>
    <property type="project" value="InterPro"/>
</dbReference>
<dbReference type="InterPro" id="IPR000536">
    <property type="entry name" value="Nucl_hrmn_rcpt_lig-bd"/>
</dbReference>
<keyword evidence="2" id="KW-1185">Reference proteome</keyword>
<dbReference type="Proteomes" id="UP000005239">
    <property type="component" value="Unassembled WGS sequence"/>
</dbReference>
<evidence type="ECO:0000313" key="2">
    <source>
        <dbReference type="Proteomes" id="UP000005239"/>
    </source>
</evidence>
<dbReference type="PRINTS" id="PR00047">
    <property type="entry name" value="STROIDFINGER"/>
</dbReference>
<evidence type="ECO:0000313" key="1">
    <source>
        <dbReference type="EnsemblMetazoa" id="PPA41234.1"/>
    </source>
</evidence>
<dbReference type="Gene3D" id="1.10.565.10">
    <property type="entry name" value="Retinoid X Receptor"/>
    <property type="match status" value="1"/>
</dbReference>
<dbReference type="Pfam" id="PF00104">
    <property type="entry name" value="Hormone_recep"/>
    <property type="match status" value="1"/>
</dbReference>
<accession>A0A2A6CPV9</accession>
<dbReference type="Pfam" id="PF00105">
    <property type="entry name" value="zf-C4"/>
    <property type="match status" value="1"/>
</dbReference>
<dbReference type="Gene3D" id="3.30.50.10">
    <property type="entry name" value="Erythroid Transcription Factor GATA-1, subunit A"/>
    <property type="match status" value="1"/>
</dbReference>
<dbReference type="GO" id="GO:0005634">
    <property type="term" value="C:nucleus"/>
    <property type="evidence" value="ECO:0000318"/>
    <property type="project" value="GO_Central"/>
</dbReference>
<dbReference type="PANTHER" id="PTHR46011:SF6">
    <property type="entry name" value="HIGH ZINC ACTIVATED NUCLEAR RECEPTOR PROTEIN"/>
    <property type="match status" value="1"/>
</dbReference>
<dbReference type="InterPro" id="IPR001628">
    <property type="entry name" value="Znf_hrmn_rcpt"/>
</dbReference>
<dbReference type="InterPro" id="IPR035500">
    <property type="entry name" value="NHR-like_dom_sf"/>
</dbReference>
<accession>A0A8R1UVC5</accession>
<dbReference type="SUPFAM" id="SSF57716">
    <property type="entry name" value="Glucocorticoid receptor-like (DNA-binding domain)"/>
    <property type="match status" value="1"/>
</dbReference>
<proteinExistence type="predicted"/>
<dbReference type="EnsemblMetazoa" id="PPA41234.1">
    <property type="protein sequence ID" value="PPA41234.1"/>
    <property type="gene ID" value="WBGene00279603"/>
</dbReference>
<reference evidence="2" key="1">
    <citation type="journal article" date="2008" name="Nat. Genet.">
        <title>The Pristionchus pacificus genome provides a unique perspective on nematode lifestyle and parasitism.</title>
        <authorList>
            <person name="Dieterich C."/>
            <person name="Clifton S.W."/>
            <person name="Schuster L.N."/>
            <person name="Chinwalla A."/>
            <person name="Delehaunty K."/>
            <person name="Dinkelacker I."/>
            <person name="Fulton L."/>
            <person name="Fulton R."/>
            <person name="Godfrey J."/>
            <person name="Minx P."/>
            <person name="Mitreva M."/>
            <person name="Roeseler W."/>
            <person name="Tian H."/>
            <person name="Witte H."/>
            <person name="Yang S.P."/>
            <person name="Wilson R.K."/>
            <person name="Sommer R.J."/>
        </authorList>
    </citation>
    <scope>NUCLEOTIDE SEQUENCE [LARGE SCALE GENOMIC DNA]</scope>
    <source>
        <strain evidence="2">PS312</strain>
    </source>
</reference>